<sequence>MGSKNIKETIKLLDRPSNSDSSSDSLIIKPVKRNVKRRPRVRTKNNKNQCSCNRSKSRVIALWLAAVLITFWLIALSWVAAILYGEIGRMDLSIRSG</sequence>
<reference evidence="2 3" key="1">
    <citation type="journal article" date="2021" name="J. Hered.">
        <title>A chromosome-level genome assembly of the parasitoid wasp, Cotesia glomerata (Hymenoptera: Braconidae).</title>
        <authorList>
            <person name="Pinto B.J."/>
            <person name="Weis J.J."/>
            <person name="Gamble T."/>
            <person name="Ode P.J."/>
            <person name="Paul R."/>
            <person name="Zaspel J.M."/>
        </authorList>
    </citation>
    <scope>NUCLEOTIDE SEQUENCE [LARGE SCALE GENOMIC DNA]</scope>
    <source>
        <strain evidence="2">CgM1</strain>
    </source>
</reference>
<keyword evidence="1" id="KW-1133">Transmembrane helix</keyword>
<gene>
    <name evidence="2" type="ORF">KQX54_004402</name>
</gene>
<evidence type="ECO:0000313" key="3">
    <source>
        <dbReference type="Proteomes" id="UP000826195"/>
    </source>
</evidence>
<accession>A0AAV7IMF0</accession>
<keyword evidence="3" id="KW-1185">Reference proteome</keyword>
<evidence type="ECO:0000313" key="2">
    <source>
        <dbReference type="EMBL" id="KAH0553790.1"/>
    </source>
</evidence>
<feature type="transmembrane region" description="Helical" evidence="1">
    <location>
        <begin position="61"/>
        <end position="84"/>
    </location>
</feature>
<evidence type="ECO:0000256" key="1">
    <source>
        <dbReference type="SAM" id="Phobius"/>
    </source>
</evidence>
<name>A0AAV7IMF0_COTGL</name>
<protein>
    <submittedName>
        <fullName evidence="2">Uncharacterized protein</fullName>
    </submittedName>
</protein>
<dbReference type="AlphaFoldDB" id="A0AAV7IMF0"/>
<proteinExistence type="predicted"/>
<organism evidence="2 3">
    <name type="scientific">Cotesia glomerata</name>
    <name type="common">Lepidopteran parasitic wasp</name>
    <name type="synonym">Apanteles glomeratus</name>
    <dbReference type="NCBI Taxonomy" id="32391"/>
    <lineage>
        <taxon>Eukaryota</taxon>
        <taxon>Metazoa</taxon>
        <taxon>Ecdysozoa</taxon>
        <taxon>Arthropoda</taxon>
        <taxon>Hexapoda</taxon>
        <taxon>Insecta</taxon>
        <taxon>Pterygota</taxon>
        <taxon>Neoptera</taxon>
        <taxon>Endopterygota</taxon>
        <taxon>Hymenoptera</taxon>
        <taxon>Apocrita</taxon>
        <taxon>Ichneumonoidea</taxon>
        <taxon>Braconidae</taxon>
        <taxon>Microgastrinae</taxon>
        <taxon>Cotesia</taxon>
    </lineage>
</organism>
<dbReference type="EMBL" id="JAHXZJ010001119">
    <property type="protein sequence ID" value="KAH0553790.1"/>
    <property type="molecule type" value="Genomic_DNA"/>
</dbReference>
<keyword evidence="1" id="KW-0472">Membrane</keyword>
<comment type="caution">
    <text evidence="2">The sequence shown here is derived from an EMBL/GenBank/DDBJ whole genome shotgun (WGS) entry which is preliminary data.</text>
</comment>
<dbReference type="Proteomes" id="UP000826195">
    <property type="component" value="Unassembled WGS sequence"/>
</dbReference>
<keyword evidence="1" id="KW-0812">Transmembrane</keyword>